<evidence type="ECO:0000256" key="9">
    <source>
        <dbReference type="SAM" id="Phobius"/>
    </source>
</evidence>
<evidence type="ECO:0000256" key="1">
    <source>
        <dbReference type="ARBA" id="ARBA00004651"/>
    </source>
</evidence>
<evidence type="ECO:0000259" key="10">
    <source>
        <dbReference type="Pfam" id="PF01618"/>
    </source>
</evidence>
<comment type="caution">
    <text evidence="11">The sequence shown here is derived from an EMBL/GenBank/DDBJ whole genome shotgun (WGS) entry which is preliminary data.</text>
</comment>
<name>A0A2P2E560_9LEPT</name>
<evidence type="ECO:0000256" key="8">
    <source>
        <dbReference type="RuleBase" id="RU004057"/>
    </source>
</evidence>
<evidence type="ECO:0000313" key="11">
    <source>
        <dbReference type="EMBL" id="GBF52009.1"/>
    </source>
</evidence>
<protein>
    <submittedName>
        <fullName evidence="11">Transporter, MotA/TolQ/ExbB proton channel family protein</fullName>
    </submittedName>
</protein>
<keyword evidence="6 9" id="KW-1133">Transmembrane helix</keyword>
<dbReference type="OrthoDB" id="4045at2"/>
<dbReference type="PANTHER" id="PTHR30625:SF15">
    <property type="entry name" value="BIOPOLYMER TRANSPORT PROTEIN EXBB"/>
    <property type="match status" value="1"/>
</dbReference>
<comment type="similarity">
    <text evidence="8">Belongs to the exbB/tolQ family.</text>
</comment>
<feature type="transmembrane region" description="Helical" evidence="9">
    <location>
        <begin position="114"/>
        <end position="134"/>
    </location>
</feature>
<sequence>MNGTISQGANFILVVLGIFSILGLGTFLYLIKEMQKAKSNLKRATGVSSQREEEDFDLEVANIEMALDWFPSFASIAMLLGLLGTVLGIYTSFSEMQAAGKATMDVLAGGIKDALLTTIVGLLVAIPFQIYSQILESLFFKLKESHIRSKKS</sequence>
<gene>
    <name evidence="11" type="ORF">LPTSP4_35470</name>
</gene>
<keyword evidence="5 8" id="KW-0653">Protein transport</keyword>
<dbReference type="InterPro" id="IPR002898">
    <property type="entry name" value="MotA_ExbB_proton_chnl"/>
</dbReference>
<feature type="transmembrane region" description="Helical" evidence="9">
    <location>
        <begin position="69"/>
        <end position="93"/>
    </location>
</feature>
<evidence type="ECO:0000256" key="3">
    <source>
        <dbReference type="ARBA" id="ARBA00022475"/>
    </source>
</evidence>
<reference evidence="11 12" key="1">
    <citation type="submission" date="2018-02" db="EMBL/GenBank/DDBJ databases">
        <title>Novel Leptospira species isolated from soil and water in Japan.</title>
        <authorList>
            <person name="Nakao R."/>
            <person name="Masuzawa T."/>
        </authorList>
    </citation>
    <scope>NUCLEOTIDE SEQUENCE [LARGE SCALE GENOMIC DNA]</scope>
    <source>
        <strain evidence="11 12">YH101</strain>
    </source>
</reference>
<dbReference type="GO" id="GO:0005886">
    <property type="term" value="C:plasma membrane"/>
    <property type="evidence" value="ECO:0007669"/>
    <property type="project" value="UniProtKB-SubCell"/>
</dbReference>
<evidence type="ECO:0000256" key="2">
    <source>
        <dbReference type="ARBA" id="ARBA00022448"/>
    </source>
</evidence>
<dbReference type="PANTHER" id="PTHR30625">
    <property type="entry name" value="PROTEIN TOLQ"/>
    <property type="match status" value="1"/>
</dbReference>
<evidence type="ECO:0000256" key="6">
    <source>
        <dbReference type="ARBA" id="ARBA00022989"/>
    </source>
</evidence>
<keyword evidence="3" id="KW-1003">Cell membrane</keyword>
<keyword evidence="7 9" id="KW-0472">Membrane</keyword>
<evidence type="ECO:0000313" key="12">
    <source>
        <dbReference type="Proteomes" id="UP000245133"/>
    </source>
</evidence>
<feature type="transmembrane region" description="Helical" evidence="9">
    <location>
        <begin position="12"/>
        <end position="31"/>
    </location>
</feature>
<dbReference type="Proteomes" id="UP000245133">
    <property type="component" value="Unassembled WGS sequence"/>
</dbReference>
<dbReference type="InterPro" id="IPR050790">
    <property type="entry name" value="ExbB/TolQ_transport"/>
</dbReference>
<evidence type="ECO:0000256" key="4">
    <source>
        <dbReference type="ARBA" id="ARBA00022692"/>
    </source>
</evidence>
<keyword evidence="12" id="KW-1185">Reference proteome</keyword>
<dbReference type="EMBL" id="BFBB01000009">
    <property type="protein sequence ID" value="GBF52009.1"/>
    <property type="molecule type" value="Genomic_DNA"/>
</dbReference>
<dbReference type="RefSeq" id="WP_108978389.1">
    <property type="nucleotide sequence ID" value="NZ_BFBB01000009.1"/>
</dbReference>
<dbReference type="AlphaFoldDB" id="A0A2P2E560"/>
<evidence type="ECO:0000256" key="5">
    <source>
        <dbReference type="ARBA" id="ARBA00022927"/>
    </source>
</evidence>
<comment type="subcellular location">
    <subcellularLocation>
        <location evidence="1">Cell membrane</location>
        <topology evidence="1">Multi-pass membrane protein</topology>
    </subcellularLocation>
    <subcellularLocation>
        <location evidence="8">Membrane</location>
        <topology evidence="8">Multi-pass membrane protein</topology>
    </subcellularLocation>
</comment>
<proteinExistence type="inferred from homology"/>
<keyword evidence="2 8" id="KW-0813">Transport</keyword>
<dbReference type="GO" id="GO:0017038">
    <property type="term" value="P:protein import"/>
    <property type="evidence" value="ECO:0007669"/>
    <property type="project" value="TreeGrafter"/>
</dbReference>
<accession>A0A2P2E560</accession>
<evidence type="ECO:0000256" key="7">
    <source>
        <dbReference type="ARBA" id="ARBA00023136"/>
    </source>
</evidence>
<dbReference type="Pfam" id="PF01618">
    <property type="entry name" value="MotA_ExbB"/>
    <property type="match status" value="1"/>
</dbReference>
<keyword evidence="4 9" id="KW-0812">Transmembrane</keyword>
<organism evidence="11 12">
    <name type="scientific">Leptospira ryugenii</name>
    <dbReference type="NCBI Taxonomy" id="1917863"/>
    <lineage>
        <taxon>Bacteria</taxon>
        <taxon>Pseudomonadati</taxon>
        <taxon>Spirochaetota</taxon>
        <taxon>Spirochaetia</taxon>
        <taxon>Leptospirales</taxon>
        <taxon>Leptospiraceae</taxon>
        <taxon>Leptospira</taxon>
    </lineage>
</organism>
<feature type="domain" description="MotA/TolQ/ExbB proton channel" evidence="10">
    <location>
        <begin position="51"/>
        <end position="139"/>
    </location>
</feature>